<dbReference type="OrthoDB" id="3598799at2759"/>
<feature type="region of interest" description="Disordered" evidence="1">
    <location>
        <begin position="1"/>
        <end position="120"/>
    </location>
</feature>
<comment type="caution">
    <text evidence="2">The sequence shown here is derived from an EMBL/GenBank/DDBJ whole genome shotgun (WGS) entry which is preliminary data.</text>
</comment>
<dbReference type="EMBL" id="MTYH01000059">
    <property type="protein sequence ID" value="PNP41193.1"/>
    <property type="molecule type" value="Genomic_DNA"/>
</dbReference>
<proteinExistence type="predicted"/>
<protein>
    <submittedName>
        <fullName evidence="2">Uncharacterized protein</fullName>
    </submittedName>
</protein>
<name>A0A2K0T6M7_9HYPO</name>
<accession>A0A2K0T6M7</accession>
<feature type="compositionally biased region" description="Polar residues" evidence="1">
    <location>
        <begin position="101"/>
        <end position="112"/>
    </location>
</feature>
<sequence length="256" mass="27919">MPARTRKRKASEEDDSAPEAIPVAKKTSRTSQKGSQGQSSKAKTSSKNGRSRVTGILNSERASKSSKSATPSVSNAKRNIQGKADELLHLIETQVEDDPSNLGSCSTATESKTTPRRKDMIDLEHESISKGSNTIYQKSCEHLQSLRGAVDEYTRLNNAKANLTKPSEVEQWKHDSTDIAQVNKRAMEIAKDGLNGMVLGERRANLYRSPAPSVDDEVDQAASRWLQTGIQRKGNTWGDAARDALEAISGIVKILS</sequence>
<gene>
    <name evidence="2" type="ORF">TGAMA5MH_07063</name>
</gene>
<organism evidence="2 3">
    <name type="scientific">Trichoderma gamsii</name>
    <dbReference type="NCBI Taxonomy" id="398673"/>
    <lineage>
        <taxon>Eukaryota</taxon>
        <taxon>Fungi</taxon>
        <taxon>Dikarya</taxon>
        <taxon>Ascomycota</taxon>
        <taxon>Pezizomycotina</taxon>
        <taxon>Sordariomycetes</taxon>
        <taxon>Hypocreomycetidae</taxon>
        <taxon>Hypocreales</taxon>
        <taxon>Hypocreaceae</taxon>
        <taxon>Trichoderma</taxon>
    </lineage>
</organism>
<dbReference type="AlphaFoldDB" id="A0A2K0T6M7"/>
<evidence type="ECO:0000313" key="2">
    <source>
        <dbReference type="EMBL" id="PNP41193.1"/>
    </source>
</evidence>
<evidence type="ECO:0000256" key="1">
    <source>
        <dbReference type="SAM" id="MobiDB-lite"/>
    </source>
</evidence>
<dbReference type="Proteomes" id="UP000236546">
    <property type="component" value="Unassembled WGS sequence"/>
</dbReference>
<feature type="compositionally biased region" description="Low complexity" evidence="1">
    <location>
        <begin position="29"/>
        <end position="47"/>
    </location>
</feature>
<reference evidence="2 3" key="1">
    <citation type="submission" date="2017-02" db="EMBL/GenBank/DDBJ databases">
        <title>Genomes of Trichoderma spp. with biocontrol activity.</title>
        <authorList>
            <person name="Gardiner D."/>
            <person name="Kazan K."/>
            <person name="Vos C."/>
            <person name="Harvey P."/>
        </authorList>
    </citation>
    <scope>NUCLEOTIDE SEQUENCE [LARGE SCALE GENOMIC DNA]</scope>
    <source>
        <strain evidence="2 3">A5MH</strain>
    </source>
</reference>
<evidence type="ECO:0000313" key="3">
    <source>
        <dbReference type="Proteomes" id="UP000236546"/>
    </source>
</evidence>